<dbReference type="Proteomes" id="UP000244073">
    <property type="component" value="Unassembled WGS sequence"/>
</dbReference>
<keyword evidence="1" id="KW-0812">Transmembrane</keyword>
<dbReference type="VEuPathDB" id="FungiDB:P175DRAFT_0247939"/>
<dbReference type="EMBL" id="MSFN02000004">
    <property type="protein sequence ID" value="PTU21155.1"/>
    <property type="molecule type" value="Genomic_DNA"/>
</dbReference>
<feature type="transmembrane region" description="Helical" evidence="1">
    <location>
        <begin position="29"/>
        <end position="46"/>
    </location>
</feature>
<gene>
    <name evidence="2" type="ORF">P175DRAFT_0247939</name>
</gene>
<comment type="caution">
    <text evidence="2">The sequence shown here is derived from an EMBL/GenBank/DDBJ whole genome shotgun (WGS) entry which is preliminary data.</text>
</comment>
<organism evidence="2 3">
    <name type="scientific">Aspergillus ochraceoroseus IBT 24754</name>
    <dbReference type="NCBI Taxonomy" id="1392256"/>
    <lineage>
        <taxon>Eukaryota</taxon>
        <taxon>Fungi</taxon>
        <taxon>Dikarya</taxon>
        <taxon>Ascomycota</taxon>
        <taxon>Pezizomycotina</taxon>
        <taxon>Eurotiomycetes</taxon>
        <taxon>Eurotiomycetidae</taxon>
        <taxon>Eurotiales</taxon>
        <taxon>Aspergillaceae</taxon>
        <taxon>Aspergillus</taxon>
        <taxon>Aspergillus subgen. Nidulantes</taxon>
    </lineage>
</organism>
<evidence type="ECO:0000313" key="2">
    <source>
        <dbReference type="EMBL" id="PTU21155.1"/>
    </source>
</evidence>
<protein>
    <submittedName>
        <fullName evidence="2">Uncharacterized protein</fullName>
    </submittedName>
</protein>
<dbReference type="GeneID" id="63809567"/>
<proteinExistence type="predicted"/>
<accession>A0A2T5LXZ1</accession>
<dbReference type="RefSeq" id="XP_040752547.1">
    <property type="nucleotide sequence ID" value="XM_040892685.1"/>
</dbReference>
<name>A0A2T5LXZ1_9EURO</name>
<dbReference type="AlphaFoldDB" id="A0A2T5LXZ1"/>
<sequence>MHTSPNTASLTGWKLKSTAFYLYPRTHRVASLHRLLAAFFLAFHSLGRSSSPYFYLIPTPLCIPLLFLPFSFSLSLSPPPPLPPLSSFF</sequence>
<evidence type="ECO:0000313" key="3">
    <source>
        <dbReference type="Proteomes" id="UP000244073"/>
    </source>
</evidence>
<feature type="transmembrane region" description="Helical" evidence="1">
    <location>
        <begin position="53"/>
        <end position="76"/>
    </location>
</feature>
<evidence type="ECO:0000256" key="1">
    <source>
        <dbReference type="SAM" id="Phobius"/>
    </source>
</evidence>
<reference evidence="2 3" key="1">
    <citation type="journal article" date="2018" name="Proc. Natl. Acad. Sci. U.S.A.">
        <title>Linking secondary metabolites to gene clusters through genome sequencing of six diverse Aspergillus species.</title>
        <authorList>
            <person name="Kaerboelling I."/>
            <person name="Vesth T.C."/>
            <person name="Frisvad J.C."/>
            <person name="Nybo J.L."/>
            <person name="Theobald S."/>
            <person name="Kuo A."/>
            <person name="Bowyer P."/>
            <person name="Matsuda Y."/>
            <person name="Mondo S."/>
            <person name="Lyhne E.K."/>
            <person name="Kogle M.E."/>
            <person name="Clum A."/>
            <person name="Lipzen A."/>
            <person name="Salamov A."/>
            <person name="Ngan C.Y."/>
            <person name="Daum C."/>
            <person name="Chiniquy J."/>
            <person name="Barry K."/>
            <person name="LaButti K."/>
            <person name="Haridas S."/>
            <person name="Simmons B.A."/>
            <person name="Magnuson J.K."/>
            <person name="Mortensen U.H."/>
            <person name="Larsen T.O."/>
            <person name="Grigoriev I.V."/>
            <person name="Baker S.E."/>
            <person name="Andersen M.R."/>
        </authorList>
    </citation>
    <scope>NUCLEOTIDE SEQUENCE [LARGE SCALE GENOMIC DNA]</scope>
    <source>
        <strain evidence="2 3">IBT 24754</strain>
    </source>
</reference>
<keyword evidence="1" id="KW-1133">Transmembrane helix</keyword>
<keyword evidence="1" id="KW-0472">Membrane</keyword>